<dbReference type="InterPro" id="IPR007420">
    <property type="entry name" value="DUF465"/>
</dbReference>
<keyword evidence="2" id="KW-1185">Reference proteome</keyword>
<dbReference type="OrthoDB" id="7173992at2"/>
<accession>A0A399RLM5</accession>
<dbReference type="Pfam" id="PF04325">
    <property type="entry name" value="DUF465"/>
    <property type="match status" value="1"/>
</dbReference>
<protein>
    <submittedName>
        <fullName evidence="1">DUF465 domain-containing protein</fullName>
    </submittedName>
</protein>
<comment type="caution">
    <text evidence="1">The sequence shown here is derived from an EMBL/GenBank/DDBJ whole genome shotgun (WGS) entry which is preliminary data.</text>
</comment>
<sequence length="55" mass="6640">MSIQGRIEELHTRHRKLDEAIEEEQKRPAADEIRLHDLKRKKLKIKEELVTLRPN</sequence>
<dbReference type="InterPro" id="IPR038444">
    <property type="entry name" value="DUF465_sf"/>
</dbReference>
<evidence type="ECO:0000313" key="1">
    <source>
        <dbReference type="EMBL" id="RIJ30625.1"/>
    </source>
</evidence>
<proteinExistence type="predicted"/>
<name>A0A399RLM5_9PROT</name>
<dbReference type="RefSeq" id="WP_119375934.1">
    <property type="nucleotide sequence ID" value="NZ_QWFX01000006.1"/>
</dbReference>
<reference evidence="1 2" key="1">
    <citation type="submission" date="2018-08" db="EMBL/GenBank/DDBJ databases">
        <title>Henriciella mobilis sp. nov., isolated from seawater.</title>
        <authorList>
            <person name="Cheng H."/>
            <person name="Wu Y.-H."/>
            <person name="Xu X.-W."/>
            <person name="Guo L.-L."/>
        </authorList>
    </citation>
    <scope>NUCLEOTIDE SEQUENCE [LARGE SCALE GENOMIC DNA]</scope>
    <source>
        <strain evidence="1 2">JN25</strain>
    </source>
</reference>
<dbReference type="EMBL" id="QWFX01000006">
    <property type="protein sequence ID" value="RIJ30625.1"/>
    <property type="molecule type" value="Genomic_DNA"/>
</dbReference>
<dbReference type="AlphaFoldDB" id="A0A399RLM5"/>
<organism evidence="1 2">
    <name type="scientific">Henriciella mobilis</name>
    <dbReference type="NCBI Taxonomy" id="2305467"/>
    <lineage>
        <taxon>Bacteria</taxon>
        <taxon>Pseudomonadati</taxon>
        <taxon>Pseudomonadota</taxon>
        <taxon>Alphaproteobacteria</taxon>
        <taxon>Hyphomonadales</taxon>
        <taxon>Hyphomonadaceae</taxon>
        <taxon>Henriciella</taxon>
    </lineage>
</organism>
<dbReference type="Proteomes" id="UP000266385">
    <property type="component" value="Unassembled WGS sequence"/>
</dbReference>
<evidence type="ECO:0000313" key="2">
    <source>
        <dbReference type="Proteomes" id="UP000266385"/>
    </source>
</evidence>
<dbReference type="Gene3D" id="6.10.280.50">
    <property type="match status" value="1"/>
</dbReference>
<gene>
    <name evidence="1" type="ORF">D1223_08375</name>
</gene>